<dbReference type="Proteomes" id="UP000243499">
    <property type="component" value="Chromosome 3"/>
</dbReference>
<evidence type="ECO:0000256" key="1">
    <source>
        <dbReference type="SAM" id="Phobius"/>
    </source>
</evidence>
<dbReference type="EMBL" id="CM008048">
    <property type="protein sequence ID" value="PAN21039.1"/>
    <property type="molecule type" value="Genomic_DNA"/>
</dbReference>
<keyword evidence="1" id="KW-0812">Transmembrane</keyword>
<protein>
    <submittedName>
        <fullName evidence="2">Uncharacterized protein</fullName>
    </submittedName>
</protein>
<gene>
    <name evidence="2" type="ORF">PAHAL_3G431500</name>
</gene>
<keyword evidence="1" id="KW-0472">Membrane</keyword>
<name>A0A2S3HE18_9POAL</name>
<feature type="transmembrane region" description="Helical" evidence="1">
    <location>
        <begin position="20"/>
        <end position="42"/>
    </location>
</feature>
<proteinExistence type="predicted"/>
<dbReference type="Gramene" id="PAN21039">
    <property type="protein sequence ID" value="PAN21039"/>
    <property type="gene ID" value="PAHAL_3G431500"/>
</dbReference>
<dbReference type="AlphaFoldDB" id="A0A2S3HE18"/>
<evidence type="ECO:0000313" key="2">
    <source>
        <dbReference type="EMBL" id="PAN21039.1"/>
    </source>
</evidence>
<keyword evidence="1" id="KW-1133">Transmembrane helix</keyword>
<reference evidence="2" key="1">
    <citation type="submission" date="2018-04" db="EMBL/GenBank/DDBJ databases">
        <title>WGS assembly of Panicum hallii.</title>
        <authorList>
            <person name="Lovell J."/>
            <person name="Jenkins J."/>
            <person name="Lowry D."/>
            <person name="Mamidi S."/>
            <person name="Sreedasyam A."/>
            <person name="Weng X."/>
            <person name="Barry K."/>
            <person name="Bonette J."/>
            <person name="Campitelli B."/>
            <person name="Daum C."/>
            <person name="Gordon S."/>
            <person name="Gould B."/>
            <person name="Lipzen A."/>
            <person name="Macqueen A."/>
            <person name="Palacio-Mejia J."/>
            <person name="Plott C."/>
            <person name="Shakirov E."/>
            <person name="Shu S."/>
            <person name="Yoshinaga Y."/>
            <person name="Zane M."/>
            <person name="Rokhsar D."/>
            <person name="Grimwood J."/>
            <person name="Schmutz J."/>
            <person name="Juenger T."/>
        </authorList>
    </citation>
    <scope>NUCLEOTIDE SEQUENCE [LARGE SCALE GENOMIC DNA]</scope>
    <source>
        <strain evidence="2">FIL2</strain>
    </source>
</reference>
<accession>A0A2S3HE18</accession>
<sequence>MFSRPHTHTINSGPPSTHAALVSPFYLGCFLPCAGLICFLVLGTAQSSSPTALTAPSYVAAAAPSKEPPAIHTPIVAAVGVICSFESAPSLSTLAPNPLCAAPPRPSARTSCSPAPSVSPPLLPVGGW</sequence>
<organism evidence="2">
    <name type="scientific">Panicum hallii</name>
    <dbReference type="NCBI Taxonomy" id="206008"/>
    <lineage>
        <taxon>Eukaryota</taxon>
        <taxon>Viridiplantae</taxon>
        <taxon>Streptophyta</taxon>
        <taxon>Embryophyta</taxon>
        <taxon>Tracheophyta</taxon>
        <taxon>Spermatophyta</taxon>
        <taxon>Magnoliopsida</taxon>
        <taxon>Liliopsida</taxon>
        <taxon>Poales</taxon>
        <taxon>Poaceae</taxon>
        <taxon>PACMAD clade</taxon>
        <taxon>Panicoideae</taxon>
        <taxon>Panicodae</taxon>
        <taxon>Paniceae</taxon>
        <taxon>Panicinae</taxon>
        <taxon>Panicum</taxon>
        <taxon>Panicum sect. Panicum</taxon>
    </lineage>
</organism>